<sequence length="205" mass="23578">MNSPLYTDQAGFPLSTKVEEFKELLKDPEVQECLKDIIRNCLHESDVFTRLDMIEENLGADEFHCVGRDLAFEKGVSEYDDEREPLPKITDRVAEIYKGIDSIQFMGETKPALEVNTLTDIRARLLVEKLENMAPRIGGRYMTSKEVGDFIQYELPEEFRYNGKGNPREVRSELMAHAVNKFPNKVRMGQSKNGNKLLRIEFIQG</sequence>
<proteinExistence type="predicted"/>
<evidence type="ECO:0000313" key="2">
    <source>
        <dbReference type="Proteomes" id="UP000323733"/>
    </source>
</evidence>
<dbReference type="AlphaFoldDB" id="A0A1I7AE13"/>
<protein>
    <submittedName>
        <fullName evidence="1">Uncharacterized protein</fullName>
    </submittedName>
</protein>
<reference evidence="1 2" key="1">
    <citation type="submission" date="2016-10" db="EMBL/GenBank/DDBJ databases">
        <authorList>
            <person name="Varghese N."/>
            <person name="Submissions S."/>
        </authorList>
    </citation>
    <scope>NUCLEOTIDE SEQUENCE [LARGE SCALE GENOMIC DNA]</scope>
    <source>
        <strain evidence="1 2">DSM 11855</strain>
    </source>
</reference>
<dbReference type="Proteomes" id="UP000323733">
    <property type="component" value="Unassembled WGS sequence"/>
</dbReference>
<dbReference type="EMBL" id="FPAO01000008">
    <property type="protein sequence ID" value="SFT73174.1"/>
    <property type="molecule type" value="Genomic_DNA"/>
</dbReference>
<name>A0A1I7AE13_METTE</name>
<organism evidence="1 2">
    <name type="scientific">Methanosarcina thermophila</name>
    <dbReference type="NCBI Taxonomy" id="2210"/>
    <lineage>
        <taxon>Archaea</taxon>
        <taxon>Methanobacteriati</taxon>
        <taxon>Methanobacteriota</taxon>
        <taxon>Stenosarchaea group</taxon>
        <taxon>Methanomicrobia</taxon>
        <taxon>Methanosarcinales</taxon>
        <taxon>Methanosarcinaceae</taxon>
        <taxon>Methanosarcina</taxon>
    </lineage>
</organism>
<keyword evidence="2" id="KW-1185">Reference proteome</keyword>
<accession>A0A1I7AE13</accession>
<evidence type="ECO:0000313" key="1">
    <source>
        <dbReference type="EMBL" id="SFT73174.1"/>
    </source>
</evidence>
<dbReference type="RefSeq" id="WP_220445934.1">
    <property type="nucleotide sequence ID" value="NZ_FPAO01000008.1"/>
</dbReference>
<gene>
    <name evidence="1" type="ORF">SAMN02910340_02074</name>
</gene>